<dbReference type="RefSeq" id="WP_218633206.1">
    <property type="nucleotide sequence ID" value="NZ_JAHVAH010000001.1"/>
</dbReference>
<reference evidence="2 3" key="1">
    <citation type="submission" date="2021-07" db="EMBL/GenBank/DDBJ databases">
        <title>The draft genome sequence of Sphingomicrobium sp. B8.</title>
        <authorList>
            <person name="Mu L."/>
        </authorList>
    </citation>
    <scope>NUCLEOTIDE SEQUENCE [LARGE SCALE GENOMIC DNA]</scope>
    <source>
        <strain evidence="2 3">B8</strain>
    </source>
</reference>
<evidence type="ECO:0000313" key="2">
    <source>
        <dbReference type="EMBL" id="MBW0145288.1"/>
    </source>
</evidence>
<feature type="transmembrane region" description="Helical" evidence="1">
    <location>
        <begin position="36"/>
        <end position="58"/>
    </location>
</feature>
<accession>A0ABS6V6U4</accession>
<gene>
    <name evidence="2" type="ORF">KTQ36_08280</name>
</gene>
<keyword evidence="3" id="KW-1185">Reference proteome</keyword>
<feature type="transmembrane region" description="Helical" evidence="1">
    <location>
        <begin position="161"/>
        <end position="181"/>
    </location>
</feature>
<feature type="transmembrane region" description="Helical" evidence="1">
    <location>
        <begin position="316"/>
        <end position="336"/>
    </location>
</feature>
<evidence type="ECO:0008006" key="4">
    <source>
        <dbReference type="Google" id="ProtNLM"/>
    </source>
</evidence>
<evidence type="ECO:0000313" key="3">
    <source>
        <dbReference type="Proteomes" id="UP000698028"/>
    </source>
</evidence>
<feature type="transmembrane region" description="Helical" evidence="1">
    <location>
        <begin position="275"/>
        <end position="296"/>
    </location>
</feature>
<dbReference type="EMBL" id="JAHVAH010000001">
    <property type="protein sequence ID" value="MBW0145288.1"/>
    <property type="molecule type" value="Genomic_DNA"/>
</dbReference>
<keyword evidence="1" id="KW-1133">Transmembrane helix</keyword>
<protein>
    <recommendedName>
        <fullName evidence="4">Polysaccharide biosynthesis protein</fullName>
    </recommendedName>
</protein>
<evidence type="ECO:0000256" key="1">
    <source>
        <dbReference type="SAM" id="Phobius"/>
    </source>
</evidence>
<organism evidence="2 3">
    <name type="scientific">Sphingomicrobium clamense</name>
    <dbReference type="NCBI Taxonomy" id="2851013"/>
    <lineage>
        <taxon>Bacteria</taxon>
        <taxon>Pseudomonadati</taxon>
        <taxon>Pseudomonadota</taxon>
        <taxon>Alphaproteobacteria</taxon>
        <taxon>Sphingomonadales</taxon>
        <taxon>Sphingomonadaceae</taxon>
        <taxon>Sphingomicrobium</taxon>
    </lineage>
</organism>
<proteinExistence type="predicted"/>
<comment type="caution">
    <text evidence="2">The sequence shown here is derived from an EMBL/GenBank/DDBJ whole genome shotgun (WGS) entry which is preliminary data.</text>
</comment>
<feature type="transmembrane region" description="Helical" evidence="1">
    <location>
        <begin position="130"/>
        <end position="149"/>
    </location>
</feature>
<feature type="transmembrane region" description="Helical" evidence="1">
    <location>
        <begin position="348"/>
        <end position="365"/>
    </location>
</feature>
<sequence length="398" mass="42590">MIVRSATVLTTALGLRILLATLPAVGGALVLDVGDIADVTLGIAIVTPVFLASAMGIPQRISTGDYGATRYDQLHIARFLIALVAMPFILLLGLTFPMVGTTLLLAFFFTRLFEGQAEVSAAILVRNDRAAIIAMNYAVLVILYLLGLAQISSSDHGKLETLLVITVAASFAAMIVLHFAARHHHNRGPAKGRLFFRSLFEIRKGYALGLADGILSVVSYLPRYLLSAIGLHLAQGGFAISQLLIRQFTIPTQGLLFARGGVLLPSKSSRALEHFFIIALAAAAGIGSVFVGLWFAAAPLPVYQATILAQLDRHEMLLSIFVGAVFLFRYSTWVLATRFLRGGEQLRIALWSAVAALVTAALLILSPSFEIALATDIAANLVIIALSLRAICTRAEKA</sequence>
<feature type="transmembrane region" description="Helical" evidence="1">
    <location>
        <begin position="79"/>
        <end position="110"/>
    </location>
</feature>
<dbReference type="Proteomes" id="UP000698028">
    <property type="component" value="Unassembled WGS sequence"/>
</dbReference>
<feature type="transmembrane region" description="Helical" evidence="1">
    <location>
        <begin position="224"/>
        <end position="245"/>
    </location>
</feature>
<feature type="transmembrane region" description="Helical" evidence="1">
    <location>
        <begin position="371"/>
        <end position="392"/>
    </location>
</feature>
<name>A0ABS6V6U4_9SPHN</name>
<keyword evidence="1" id="KW-0472">Membrane</keyword>
<keyword evidence="1" id="KW-0812">Transmembrane</keyword>